<keyword evidence="6 11" id="KW-0798">TonB box</keyword>
<dbReference type="PANTHER" id="PTHR30069">
    <property type="entry name" value="TONB-DEPENDENT OUTER MEMBRANE RECEPTOR"/>
    <property type="match status" value="1"/>
</dbReference>
<evidence type="ECO:0000256" key="1">
    <source>
        <dbReference type="ARBA" id="ARBA00004571"/>
    </source>
</evidence>
<dbReference type="SUPFAM" id="SSF56935">
    <property type="entry name" value="Porins"/>
    <property type="match status" value="1"/>
</dbReference>
<dbReference type="Pfam" id="PF07715">
    <property type="entry name" value="Plug"/>
    <property type="match status" value="1"/>
</dbReference>
<evidence type="ECO:0000256" key="13">
    <source>
        <dbReference type="SAM" id="SignalP"/>
    </source>
</evidence>
<comment type="similarity">
    <text evidence="2 10 11">Belongs to the TonB-dependent receptor family.</text>
</comment>
<dbReference type="InterPro" id="IPR012910">
    <property type="entry name" value="Plug_dom"/>
</dbReference>
<gene>
    <name evidence="16" type="ORF">G9Q37_13520</name>
</gene>
<evidence type="ECO:0000256" key="3">
    <source>
        <dbReference type="ARBA" id="ARBA00022448"/>
    </source>
</evidence>
<evidence type="ECO:0000259" key="14">
    <source>
        <dbReference type="Pfam" id="PF00593"/>
    </source>
</evidence>
<evidence type="ECO:0000313" key="17">
    <source>
        <dbReference type="Proteomes" id="UP000503162"/>
    </source>
</evidence>
<dbReference type="InterPro" id="IPR039426">
    <property type="entry name" value="TonB-dep_rcpt-like"/>
</dbReference>
<evidence type="ECO:0000256" key="9">
    <source>
        <dbReference type="ARBA" id="ARBA00023237"/>
    </source>
</evidence>
<evidence type="ECO:0000313" key="16">
    <source>
        <dbReference type="EMBL" id="QIM53093.1"/>
    </source>
</evidence>
<feature type="domain" description="TonB-dependent receptor plug" evidence="15">
    <location>
        <begin position="60"/>
        <end position="167"/>
    </location>
</feature>
<evidence type="ECO:0000259" key="15">
    <source>
        <dbReference type="Pfam" id="PF07715"/>
    </source>
</evidence>
<dbReference type="AlphaFoldDB" id="A0A6G8IJ34"/>
<dbReference type="InterPro" id="IPR036942">
    <property type="entry name" value="Beta-barrel_TonB_sf"/>
</dbReference>
<dbReference type="InterPro" id="IPR037066">
    <property type="entry name" value="Plug_dom_sf"/>
</dbReference>
<feature type="region of interest" description="Disordered" evidence="12">
    <location>
        <begin position="222"/>
        <end position="241"/>
    </location>
</feature>
<dbReference type="Gene3D" id="2.40.170.20">
    <property type="entry name" value="TonB-dependent receptor, beta-barrel domain"/>
    <property type="match status" value="1"/>
</dbReference>
<dbReference type="Pfam" id="PF00593">
    <property type="entry name" value="TonB_dep_Rec_b-barrel"/>
    <property type="match status" value="1"/>
</dbReference>
<keyword evidence="3 10" id="KW-0813">Transport</keyword>
<evidence type="ECO:0000256" key="12">
    <source>
        <dbReference type="SAM" id="MobiDB-lite"/>
    </source>
</evidence>
<evidence type="ECO:0000256" key="8">
    <source>
        <dbReference type="ARBA" id="ARBA00023170"/>
    </source>
</evidence>
<reference evidence="16 17" key="1">
    <citation type="submission" date="2020-03" db="EMBL/GenBank/DDBJ databases">
        <title>Hydrogenophaga sp. nov. isolated from cyanobacterial mat.</title>
        <authorList>
            <person name="Thorat V."/>
            <person name="Kirdat K."/>
            <person name="Tiwarekar B."/>
            <person name="Costa E.D."/>
            <person name="Yadav A."/>
        </authorList>
    </citation>
    <scope>NUCLEOTIDE SEQUENCE [LARGE SCALE GENOMIC DNA]</scope>
    <source>
        <strain evidence="16 17">BA0156</strain>
    </source>
</reference>
<dbReference type="GO" id="GO:0044718">
    <property type="term" value="P:siderophore transmembrane transport"/>
    <property type="evidence" value="ECO:0007669"/>
    <property type="project" value="TreeGrafter"/>
</dbReference>
<dbReference type="EMBL" id="CP049989">
    <property type="protein sequence ID" value="QIM53093.1"/>
    <property type="molecule type" value="Genomic_DNA"/>
</dbReference>
<feature type="compositionally biased region" description="Polar residues" evidence="12">
    <location>
        <begin position="229"/>
        <end position="239"/>
    </location>
</feature>
<feature type="signal peptide" evidence="13">
    <location>
        <begin position="1"/>
        <end position="28"/>
    </location>
</feature>
<evidence type="ECO:0000256" key="6">
    <source>
        <dbReference type="ARBA" id="ARBA00023077"/>
    </source>
</evidence>
<dbReference type="Proteomes" id="UP000503162">
    <property type="component" value="Chromosome"/>
</dbReference>
<proteinExistence type="inferred from homology"/>
<keyword evidence="9 10" id="KW-0998">Cell outer membrane</keyword>
<comment type="subcellular location">
    <subcellularLocation>
        <location evidence="1 10">Cell outer membrane</location>
        <topology evidence="1 10">Multi-pass membrane protein</topology>
    </subcellularLocation>
</comment>
<keyword evidence="17" id="KW-1185">Reference proteome</keyword>
<protein>
    <submittedName>
        <fullName evidence="16">TonB-dependent receptor</fullName>
    </submittedName>
</protein>
<evidence type="ECO:0000256" key="11">
    <source>
        <dbReference type="RuleBase" id="RU003357"/>
    </source>
</evidence>
<name>A0A6G8IJ34_9BURK</name>
<keyword evidence="8 16" id="KW-0675">Receptor</keyword>
<feature type="domain" description="TonB-dependent receptor-like beta-barrel" evidence="14">
    <location>
        <begin position="254"/>
        <end position="679"/>
    </location>
</feature>
<dbReference type="InterPro" id="IPR000531">
    <property type="entry name" value="Beta-barrel_TonB"/>
</dbReference>
<feature type="chain" id="PRO_5026265208" evidence="13">
    <location>
        <begin position="29"/>
        <end position="716"/>
    </location>
</feature>
<dbReference type="GO" id="GO:0009279">
    <property type="term" value="C:cell outer membrane"/>
    <property type="evidence" value="ECO:0007669"/>
    <property type="project" value="UniProtKB-SubCell"/>
</dbReference>
<dbReference type="RefSeq" id="WP_166227837.1">
    <property type="nucleotide sequence ID" value="NZ_CP049989.1"/>
</dbReference>
<keyword evidence="7 10" id="KW-0472">Membrane</keyword>
<dbReference type="PROSITE" id="PS52016">
    <property type="entry name" value="TONB_DEPENDENT_REC_3"/>
    <property type="match status" value="1"/>
</dbReference>
<accession>A0A6G8IJ34</accession>
<evidence type="ECO:0000256" key="10">
    <source>
        <dbReference type="PROSITE-ProRule" id="PRU01360"/>
    </source>
</evidence>
<evidence type="ECO:0000256" key="4">
    <source>
        <dbReference type="ARBA" id="ARBA00022452"/>
    </source>
</evidence>
<evidence type="ECO:0000256" key="2">
    <source>
        <dbReference type="ARBA" id="ARBA00009810"/>
    </source>
</evidence>
<dbReference type="GO" id="GO:0015344">
    <property type="term" value="F:siderophore uptake transmembrane transporter activity"/>
    <property type="evidence" value="ECO:0007669"/>
    <property type="project" value="TreeGrafter"/>
</dbReference>
<evidence type="ECO:0000256" key="5">
    <source>
        <dbReference type="ARBA" id="ARBA00022692"/>
    </source>
</evidence>
<organism evidence="16 17">
    <name type="scientific">Hydrogenophaga crocea</name>
    <dbReference type="NCBI Taxonomy" id="2716225"/>
    <lineage>
        <taxon>Bacteria</taxon>
        <taxon>Pseudomonadati</taxon>
        <taxon>Pseudomonadota</taxon>
        <taxon>Betaproteobacteria</taxon>
        <taxon>Burkholderiales</taxon>
        <taxon>Comamonadaceae</taxon>
        <taxon>Hydrogenophaga</taxon>
    </lineage>
</organism>
<sequence length="716" mass="76798">MNRADRAFAPAHPLAWGAALLAAASAQAQTASPPPVADGGALAPVVITGSGETEARWRGSASVDVVDGRELRDGRLQINLSEGLGRVPGLVIRNRENYAQDLQVSVRGAGSRATFGVRGVRLFVDGIPASAPDGSGQAANFPLGSADRIEVVRGPFASLYGASSGGAILLYTEDGRQPTEWRSGLALAGNGLWRLSTQLTGQTGDAQSPGWSYTLDTGRFETDGLRPQSAANRSTTNAKLSRAHEGGRTVLVFNRQTAFALDPQGLDRAQLNANPEQTTPQAIAFNTRKSVAQTQFGIAWDQALGGGHKIELMGYAGQRRVVQFQSIPPTAQNPATSPGAVIDLDRDYWGFNARWRLQREWQGGQLDLSAGLAADRQDDLRRGYNNYTGPAGAPTAIGVQGNLRRDETNRADTLDPYLRAAWVREALTLEGGLRHVNAEYRSSDRFLSNGNDSGEVSYSRTLPVVGARWQLAPQLQLFGSVGQGFETPTLNEASYRAGGASGLNTALNAARSRSAELGLRGRHTGGLWNATLFDIQTRDEIVVESSSGGRTVFTNAGRTARRGLELSAEQALGSEWLLSGAYTYLRARYEASADARFPAGNALPGVPAQQLYAQLAWSPAWAQAVGGVFTLEARHTGRVYVNDLNTDAAASHTLFALGARFEQVVGPWTWRQFVRVDNLTDRRHVGSVIVNDGNNRFFEPGAGRTLAAGVEFVRRF</sequence>
<dbReference type="PANTHER" id="PTHR30069:SF28">
    <property type="entry name" value="TONB-DEPENDENT RECEPTOR YNCD-RELATED"/>
    <property type="match status" value="1"/>
</dbReference>
<evidence type="ECO:0000256" key="7">
    <source>
        <dbReference type="ARBA" id="ARBA00023136"/>
    </source>
</evidence>
<dbReference type="KEGG" id="hcz:G9Q37_13520"/>
<dbReference type="Gene3D" id="2.170.130.10">
    <property type="entry name" value="TonB-dependent receptor, plug domain"/>
    <property type="match status" value="1"/>
</dbReference>
<keyword evidence="5 10" id="KW-0812">Transmembrane</keyword>
<keyword evidence="13" id="KW-0732">Signal</keyword>
<keyword evidence="4 10" id="KW-1134">Transmembrane beta strand</keyword>